<comment type="caution">
    <text evidence="3">The sequence shown here is derived from an EMBL/GenBank/DDBJ whole genome shotgun (WGS) entry which is preliminary data.</text>
</comment>
<dbReference type="Gene3D" id="3.30.530.20">
    <property type="match status" value="1"/>
</dbReference>
<dbReference type="CDD" id="cd07814">
    <property type="entry name" value="SRPBCC_CalC_Aha1-like"/>
    <property type="match status" value="1"/>
</dbReference>
<evidence type="ECO:0000313" key="4">
    <source>
        <dbReference type="Proteomes" id="UP000319829"/>
    </source>
</evidence>
<dbReference type="SUPFAM" id="SSF55961">
    <property type="entry name" value="Bet v1-like"/>
    <property type="match status" value="1"/>
</dbReference>
<dbReference type="EMBL" id="VBOU01000042">
    <property type="protein sequence ID" value="TMQ55140.1"/>
    <property type="molecule type" value="Genomic_DNA"/>
</dbReference>
<proteinExistence type="inferred from homology"/>
<evidence type="ECO:0000256" key="1">
    <source>
        <dbReference type="ARBA" id="ARBA00006817"/>
    </source>
</evidence>
<feature type="domain" description="Activator of Hsp90 ATPase homologue 1/2-like C-terminal" evidence="2">
    <location>
        <begin position="49"/>
        <end position="140"/>
    </location>
</feature>
<sequence>MVLSASTANDLTMSITQEIRVNASLDATFAALLEQIGPHNEFEDGKPMPMKIEARPGGRWYRDLGNDNGHLWGHVQAIKRPTLLEITGPLFMSNAAVSNVQYRLAPVDGGTLITFKHSAMGLIPEEHRTGVQTGWAHMLDCVRRAAEKADPKRS</sequence>
<dbReference type="Pfam" id="PF08327">
    <property type="entry name" value="AHSA1"/>
    <property type="match status" value="1"/>
</dbReference>
<dbReference type="InterPro" id="IPR013538">
    <property type="entry name" value="ASHA1/2-like_C"/>
</dbReference>
<evidence type="ECO:0000259" key="2">
    <source>
        <dbReference type="Pfam" id="PF08327"/>
    </source>
</evidence>
<organism evidence="3 4">
    <name type="scientific">Eiseniibacteriota bacterium</name>
    <dbReference type="NCBI Taxonomy" id="2212470"/>
    <lineage>
        <taxon>Bacteria</taxon>
        <taxon>Candidatus Eiseniibacteriota</taxon>
    </lineage>
</organism>
<reference evidence="3 4" key="1">
    <citation type="journal article" date="2019" name="Nat. Microbiol.">
        <title>Mediterranean grassland soil C-N compound turnover is dependent on rainfall and depth, and is mediated by genomically divergent microorganisms.</title>
        <authorList>
            <person name="Diamond S."/>
            <person name="Andeer P.F."/>
            <person name="Li Z."/>
            <person name="Crits-Christoph A."/>
            <person name="Burstein D."/>
            <person name="Anantharaman K."/>
            <person name="Lane K.R."/>
            <person name="Thomas B.C."/>
            <person name="Pan C."/>
            <person name="Northen T.R."/>
            <person name="Banfield J.F."/>
        </authorList>
    </citation>
    <scope>NUCLEOTIDE SEQUENCE [LARGE SCALE GENOMIC DNA]</scope>
    <source>
        <strain evidence="3">WS_4</strain>
    </source>
</reference>
<dbReference type="Proteomes" id="UP000319829">
    <property type="component" value="Unassembled WGS sequence"/>
</dbReference>
<name>A0A538SUS0_UNCEI</name>
<evidence type="ECO:0000313" key="3">
    <source>
        <dbReference type="EMBL" id="TMQ55140.1"/>
    </source>
</evidence>
<dbReference type="AlphaFoldDB" id="A0A538SUS0"/>
<comment type="similarity">
    <text evidence="1">Belongs to the AHA1 family.</text>
</comment>
<dbReference type="InterPro" id="IPR023393">
    <property type="entry name" value="START-like_dom_sf"/>
</dbReference>
<accession>A0A538SUS0</accession>
<protein>
    <submittedName>
        <fullName evidence="3">SRPBCC domain-containing protein</fullName>
    </submittedName>
</protein>
<gene>
    <name evidence="3" type="ORF">E6K74_04210</name>
</gene>